<dbReference type="AlphaFoldDB" id="A0A0A8H9L2"/>
<dbReference type="EMBL" id="CP007772">
    <property type="protein sequence ID" value="AJC90823.1"/>
    <property type="molecule type" value="Genomic_DNA"/>
</dbReference>
<accession>A0A0A8H9L2</accession>
<proteinExistence type="predicted"/>
<reference evidence="1 2" key="1">
    <citation type="journal article" date="2014" name="Genome Biol. Evol.">
        <title>Comparative Genomics of the Campylobacter lari Group.</title>
        <authorList>
            <person name="Miller W.G."/>
            <person name="Yee E."/>
            <person name="Chapman M.H."/>
            <person name="Smith T.P."/>
            <person name="Bono J.L."/>
            <person name="Huynh S."/>
            <person name="Parker C.T."/>
            <person name="Vandamme P."/>
            <person name="Luong K."/>
            <person name="Korlach J."/>
        </authorList>
    </citation>
    <scope>NUCLEOTIDE SEQUENCE [LARGE SCALE GENOMIC DNA]</scope>
    <source>
        <strain evidence="1 2">LMG 24374</strain>
    </source>
</reference>
<dbReference type="OrthoDB" id="5322039at2"/>
<gene>
    <name evidence="1" type="ORF">CSUB8521_0986</name>
</gene>
<dbReference type="Proteomes" id="UP000031135">
    <property type="component" value="Chromosome"/>
</dbReference>
<name>A0A0A8H9L2_9BACT</name>
<evidence type="ECO:0000313" key="1">
    <source>
        <dbReference type="EMBL" id="AJC90823.1"/>
    </source>
</evidence>
<dbReference type="Gene3D" id="1.20.5.170">
    <property type="match status" value="1"/>
</dbReference>
<dbReference type="KEGG" id="csm:CSUB8521_0986"/>
<dbReference type="GO" id="GO:0042262">
    <property type="term" value="P:DNA protection"/>
    <property type="evidence" value="ECO:0007669"/>
    <property type="project" value="InterPro"/>
</dbReference>
<protein>
    <submittedName>
        <fullName evidence="1">Bacteriophage Mu Gam-like protein</fullName>
    </submittedName>
</protein>
<dbReference type="InterPro" id="IPR009951">
    <property type="entry name" value="Host-nuc_inhib_Gam"/>
</dbReference>
<dbReference type="GO" id="GO:0003690">
    <property type="term" value="F:double-stranded DNA binding"/>
    <property type="evidence" value="ECO:0007669"/>
    <property type="project" value="InterPro"/>
</dbReference>
<evidence type="ECO:0000313" key="2">
    <source>
        <dbReference type="Proteomes" id="UP000031135"/>
    </source>
</evidence>
<dbReference type="RefSeq" id="WP_039663961.1">
    <property type="nucleotide sequence ID" value="NZ_CP007772.1"/>
</dbReference>
<organism evidence="1 2">
    <name type="scientific">Campylobacter subantarcticus LMG 24374</name>
    <dbReference type="NCBI Taxonomy" id="1388751"/>
    <lineage>
        <taxon>Bacteria</taxon>
        <taxon>Pseudomonadati</taxon>
        <taxon>Campylobacterota</taxon>
        <taxon>Epsilonproteobacteria</taxon>
        <taxon>Campylobacterales</taxon>
        <taxon>Campylobacteraceae</taxon>
        <taxon>Campylobacter</taxon>
    </lineage>
</organism>
<dbReference type="HOGENOM" id="CLU_129156_1_0_7"/>
<sequence length="161" mass="18441">MEIKSFEDVNLALKKIAELSVKIEKINGDVTLACNEIKEAHAGKIKVLNDELKYMEQCISTFCENNKHEFAEKRSKEFTFGKIGYRISESVPLPRVKEKLEALVKAFKSYGLNECISYKEELNKDAIVGLEDSTLVKLGLKRVVKDNFRIEPRIESLEIEK</sequence>
<dbReference type="Pfam" id="PF07352">
    <property type="entry name" value="Phage_Mu_Gam"/>
    <property type="match status" value="1"/>
</dbReference>
<dbReference type="SUPFAM" id="SSF161266">
    <property type="entry name" value="Gam-like"/>
    <property type="match status" value="1"/>
</dbReference>